<organism evidence="2 3">
    <name type="scientific">Triticum urartu</name>
    <name type="common">Red wild einkorn</name>
    <name type="synonym">Crithodium urartu</name>
    <dbReference type="NCBI Taxonomy" id="4572"/>
    <lineage>
        <taxon>Eukaryota</taxon>
        <taxon>Viridiplantae</taxon>
        <taxon>Streptophyta</taxon>
        <taxon>Embryophyta</taxon>
        <taxon>Tracheophyta</taxon>
        <taxon>Spermatophyta</taxon>
        <taxon>Magnoliopsida</taxon>
        <taxon>Liliopsida</taxon>
        <taxon>Poales</taxon>
        <taxon>Poaceae</taxon>
        <taxon>BOP clade</taxon>
        <taxon>Pooideae</taxon>
        <taxon>Triticodae</taxon>
        <taxon>Triticeae</taxon>
        <taxon>Triticinae</taxon>
        <taxon>Triticum</taxon>
    </lineage>
</organism>
<dbReference type="AlphaFoldDB" id="A0A8R7P5L4"/>
<feature type="compositionally biased region" description="Acidic residues" evidence="1">
    <location>
        <begin position="86"/>
        <end position="97"/>
    </location>
</feature>
<reference evidence="2" key="3">
    <citation type="submission" date="2022-06" db="UniProtKB">
        <authorList>
            <consortium name="EnsemblPlants"/>
        </authorList>
    </citation>
    <scope>IDENTIFICATION</scope>
</reference>
<dbReference type="Gramene" id="TuG1812G0100004438.01.T02">
    <property type="protein sequence ID" value="TuG1812G0100004438.01.T02"/>
    <property type="gene ID" value="TuG1812G0100004438.01"/>
</dbReference>
<accession>A0A8R7P5L4</accession>
<feature type="region of interest" description="Disordered" evidence="1">
    <location>
        <begin position="60"/>
        <end position="97"/>
    </location>
</feature>
<keyword evidence="3" id="KW-1185">Reference proteome</keyword>
<protein>
    <submittedName>
        <fullName evidence="2">Uncharacterized protein</fullName>
    </submittedName>
</protein>
<dbReference type="Gramene" id="TuG1812G0100004438.01.T03">
    <property type="protein sequence ID" value="TuG1812G0100004438.01.T03"/>
    <property type="gene ID" value="TuG1812G0100004438.01"/>
</dbReference>
<evidence type="ECO:0000313" key="3">
    <source>
        <dbReference type="Proteomes" id="UP000015106"/>
    </source>
</evidence>
<dbReference type="EnsemblPlants" id="TuG1812G0100004438.01.T03">
    <property type="protein sequence ID" value="TuG1812G0100004438.01.T03"/>
    <property type="gene ID" value="TuG1812G0100004438.01"/>
</dbReference>
<feature type="compositionally biased region" description="Low complexity" evidence="1">
    <location>
        <begin position="67"/>
        <end position="83"/>
    </location>
</feature>
<evidence type="ECO:0000256" key="1">
    <source>
        <dbReference type="SAM" id="MobiDB-lite"/>
    </source>
</evidence>
<reference evidence="2" key="2">
    <citation type="submission" date="2018-03" db="EMBL/GenBank/DDBJ databases">
        <title>The Triticum urartu genome reveals the dynamic nature of wheat genome evolution.</title>
        <authorList>
            <person name="Ling H."/>
            <person name="Ma B."/>
            <person name="Shi X."/>
            <person name="Liu H."/>
            <person name="Dong L."/>
            <person name="Sun H."/>
            <person name="Cao Y."/>
            <person name="Gao Q."/>
            <person name="Zheng S."/>
            <person name="Li Y."/>
            <person name="Yu Y."/>
            <person name="Du H."/>
            <person name="Qi M."/>
            <person name="Li Y."/>
            <person name="Yu H."/>
            <person name="Cui Y."/>
            <person name="Wang N."/>
            <person name="Chen C."/>
            <person name="Wu H."/>
            <person name="Zhao Y."/>
            <person name="Zhang J."/>
            <person name="Li Y."/>
            <person name="Zhou W."/>
            <person name="Zhang B."/>
            <person name="Hu W."/>
            <person name="Eijk M."/>
            <person name="Tang J."/>
            <person name="Witsenboer H."/>
            <person name="Zhao S."/>
            <person name="Li Z."/>
            <person name="Zhang A."/>
            <person name="Wang D."/>
            <person name="Liang C."/>
        </authorList>
    </citation>
    <scope>NUCLEOTIDE SEQUENCE [LARGE SCALE GENOMIC DNA]</scope>
    <source>
        <strain evidence="2">cv. G1812</strain>
    </source>
</reference>
<dbReference type="Proteomes" id="UP000015106">
    <property type="component" value="Chromosome 1"/>
</dbReference>
<name>A0A8R7P5L4_TRIUA</name>
<sequence length="97" mass="10597">HIVSVQATRPLHHHSVAPSTPAIYNVPNFDSQTPDLASGFVLLLLKSMAARLSDVLLHGEPPKHRNAFSSPISASPSSNTWSWRQEEEEQEGEDAGD</sequence>
<dbReference type="EnsemblPlants" id="TuG1812G0100004438.01.T02">
    <property type="protein sequence ID" value="TuG1812G0100004438.01.T02"/>
    <property type="gene ID" value="TuG1812G0100004438.01"/>
</dbReference>
<proteinExistence type="predicted"/>
<evidence type="ECO:0000313" key="2">
    <source>
        <dbReference type="EnsemblPlants" id="TuG1812G0100004438.01.T02"/>
    </source>
</evidence>
<reference evidence="3" key="1">
    <citation type="journal article" date="2013" name="Nature">
        <title>Draft genome of the wheat A-genome progenitor Triticum urartu.</title>
        <authorList>
            <person name="Ling H.Q."/>
            <person name="Zhao S."/>
            <person name="Liu D."/>
            <person name="Wang J."/>
            <person name="Sun H."/>
            <person name="Zhang C."/>
            <person name="Fan H."/>
            <person name="Li D."/>
            <person name="Dong L."/>
            <person name="Tao Y."/>
            <person name="Gao C."/>
            <person name="Wu H."/>
            <person name="Li Y."/>
            <person name="Cui Y."/>
            <person name="Guo X."/>
            <person name="Zheng S."/>
            <person name="Wang B."/>
            <person name="Yu K."/>
            <person name="Liang Q."/>
            <person name="Yang W."/>
            <person name="Lou X."/>
            <person name="Chen J."/>
            <person name="Feng M."/>
            <person name="Jian J."/>
            <person name="Zhang X."/>
            <person name="Luo G."/>
            <person name="Jiang Y."/>
            <person name="Liu J."/>
            <person name="Wang Z."/>
            <person name="Sha Y."/>
            <person name="Zhang B."/>
            <person name="Wu H."/>
            <person name="Tang D."/>
            <person name="Shen Q."/>
            <person name="Xue P."/>
            <person name="Zou S."/>
            <person name="Wang X."/>
            <person name="Liu X."/>
            <person name="Wang F."/>
            <person name="Yang Y."/>
            <person name="An X."/>
            <person name="Dong Z."/>
            <person name="Zhang K."/>
            <person name="Zhang X."/>
            <person name="Luo M.C."/>
            <person name="Dvorak J."/>
            <person name="Tong Y."/>
            <person name="Wang J."/>
            <person name="Yang H."/>
            <person name="Li Z."/>
            <person name="Wang D."/>
            <person name="Zhang A."/>
            <person name="Wang J."/>
        </authorList>
    </citation>
    <scope>NUCLEOTIDE SEQUENCE</scope>
    <source>
        <strain evidence="3">cv. G1812</strain>
    </source>
</reference>